<dbReference type="EMBL" id="VSRR010036538">
    <property type="protein sequence ID" value="MPC73310.1"/>
    <property type="molecule type" value="Genomic_DNA"/>
</dbReference>
<dbReference type="Proteomes" id="UP000324222">
    <property type="component" value="Unassembled WGS sequence"/>
</dbReference>
<dbReference type="AlphaFoldDB" id="A0A5B7HLJ5"/>
<sequence length="63" mass="6861">MSDPCCITDPIVNQNALLRLIEFSSSSGSWMQGCGLSHSWGATLEGHPIANEGRDRQGWAWGK</sequence>
<keyword evidence="2" id="KW-1185">Reference proteome</keyword>
<name>A0A5B7HLJ5_PORTR</name>
<evidence type="ECO:0000313" key="1">
    <source>
        <dbReference type="EMBL" id="MPC73310.1"/>
    </source>
</evidence>
<reference evidence="1 2" key="1">
    <citation type="submission" date="2019-05" db="EMBL/GenBank/DDBJ databases">
        <title>Another draft genome of Portunus trituberculatus and its Hox gene families provides insights of decapod evolution.</title>
        <authorList>
            <person name="Jeong J.-H."/>
            <person name="Song I."/>
            <person name="Kim S."/>
            <person name="Choi T."/>
            <person name="Kim D."/>
            <person name="Ryu S."/>
            <person name="Kim W."/>
        </authorList>
    </citation>
    <scope>NUCLEOTIDE SEQUENCE [LARGE SCALE GENOMIC DNA]</scope>
    <source>
        <tissue evidence="1">Muscle</tissue>
    </source>
</reference>
<proteinExistence type="predicted"/>
<protein>
    <submittedName>
        <fullName evidence="1">Uncharacterized protein</fullName>
    </submittedName>
</protein>
<gene>
    <name evidence="1" type="ORF">E2C01_067634</name>
</gene>
<evidence type="ECO:0000313" key="2">
    <source>
        <dbReference type="Proteomes" id="UP000324222"/>
    </source>
</evidence>
<comment type="caution">
    <text evidence="1">The sequence shown here is derived from an EMBL/GenBank/DDBJ whole genome shotgun (WGS) entry which is preliminary data.</text>
</comment>
<accession>A0A5B7HLJ5</accession>
<organism evidence="1 2">
    <name type="scientific">Portunus trituberculatus</name>
    <name type="common">Swimming crab</name>
    <name type="synonym">Neptunus trituberculatus</name>
    <dbReference type="NCBI Taxonomy" id="210409"/>
    <lineage>
        <taxon>Eukaryota</taxon>
        <taxon>Metazoa</taxon>
        <taxon>Ecdysozoa</taxon>
        <taxon>Arthropoda</taxon>
        <taxon>Crustacea</taxon>
        <taxon>Multicrustacea</taxon>
        <taxon>Malacostraca</taxon>
        <taxon>Eumalacostraca</taxon>
        <taxon>Eucarida</taxon>
        <taxon>Decapoda</taxon>
        <taxon>Pleocyemata</taxon>
        <taxon>Brachyura</taxon>
        <taxon>Eubrachyura</taxon>
        <taxon>Portunoidea</taxon>
        <taxon>Portunidae</taxon>
        <taxon>Portuninae</taxon>
        <taxon>Portunus</taxon>
    </lineage>
</organism>